<feature type="modified residue" description="4-aspartylphosphate" evidence="7">
    <location>
        <position position="1072"/>
    </location>
</feature>
<evidence type="ECO:0000256" key="1">
    <source>
        <dbReference type="ARBA" id="ARBA00000085"/>
    </source>
</evidence>
<reference evidence="12 13" key="1">
    <citation type="submission" date="2019-09" db="EMBL/GenBank/DDBJ databases">
        <title>Taxonomic organization of the family Brucellaceae based on a phylogenomic approach.</title>
        <authorList>
            <person name="Leclercq S."/>
            <person name="Cloeckaert A."/>
            <person name="Zygmunt M.S."/>
        </authorList>
    </citation>
    <scope>NUCLEOTIDE SEQUENCE [LARGE SCALE GENOMIC DNA]</scope>
    <source>
        <strain evidence="12 13">TA93</strain>
    </source>
</reference>
<dbReference type="SMART" id="SM00388">
    <property type="entry name" value="HisKA"/>
    <property type="match status" value="1"/>
</dbReference>
<evidence type="ECO:0000259" key="10">
    <source>
        <dbReference type="PROSITE" id="PS50109"/>
    </source>
</evidence>
<feature type="domain" description="Response regulatory" evidence="11">
    <location>
        <begin position="749"/>
        <end position="862"/>
    </location>
</feature>
<dbReference type="Gene3D" id="3.30.450.40">
    <property type="match status" value="1"/>
</dbReference>
<keyword evidence="3 7" id="KW-0597">Phosphoprotein</keyword>
<evidence type="ECO:0000256" key="9">
    <source>
        <dbReference type="SAM" id="Phobius"/>
    </source>
</evidence>
<dbReference type="PROSITE" id="PS50110">
    <property type="entry name" value="RESPONSE_REGULATORY"/>
    <property type="match status" value="3"/>
</dbReference>
<comment type="catalytic activity">
    <reaction evidence="1">
        <text>ATP + protein L-histidine = ADP + protein N-phospho-L-histidine.</text>
        <dbReference type="EC" id="2.7.13.3"/>
    </reaction>
</comment>
<comment type="caution">
    <text evidence="12">The sequence shown here is derived from an EMBL/GenBank/DDBJ whole genome shotgun (WGS) entry which is preliminary data.</text>
</comment>
<dbReference type="Gene3D" id="3.30.565.10">
    <property type="entry name" value="Histidine kinase-like ATPase, C-terminal domain"/>
    <property type="match status" value="1"/>
</dbReference>
<feature type="domain" description="Response regulatory" evidence="11">
    <location>
        <begin position="871"/>
        <end position="987"/>
    </location>
</feature>
<dbReference type="PROSITE" id="PS50109">
    <property type="entry name" value="HIS_KIN"/>
    <property type="match status" value="1"/>
</dbReference>
<dbReference type="CDD" id="cd17546">
    <property type="entry name" value="REC_hyHK_CKI1_RcsC-like"/>
    <property type="match status" value="1"/>
</dbReference>
<feature type="coiled-coil region" evidence="8">
    <location>
        <begin position="377"/>
        <end position="471"/>
    </location>
</feature>
<dbReference type="RefSeq" id="WP_151591380.1">
    <property type="nucleotide sequence ID" value="NZ_WBVY01000010.1"/>
</dbReference>
<dbReference type="EMBL" id="WBVY01000010">
    <property type="protein sequence ID" value="KAB2654818.1"/>
    <property type="molecule type" value="Genomic_DNA"/>
</dbReference>
<dbReference type="SUPFAM" id="SSF55781">
    <property type="entry name" value="GAF domain-like"/>
    <property type="match status" value="1"/>
</dbReference>
<feature type="transmembrane region" description="Helical" evidence="9">
    <location>
        <begin position="192"/>
        <end position="214"/>
    </location>
</feature>
<sequence>MNSTQRRPFKGMFGFAPGILIGLIAAVLFFAGSGLVAYLNTQSIRVANQKIVETHRAIVSLKNLLLQLQDAETGQRGYLLTGEDGYLGPYLNARGAIASEFEKVAERTRDNVGQRDRLGFLKQRIAAKLDEMAQTIDLRKTQGLSAALDLVRSDRGKVEMDAIRGMVDAMSQTENEVRTSRLAEMDSAQQQALISTVLTAALGILLTVVIGYLLGKAAISRSREEWLQTGKIGLGSAMMGDQRIDELGENILDYLVAYTGAVAGAFFSGVRGHYRRTAVYGIPDIKSVPLEFVGREGLLGQASTQGSLIVLDDVPDGYLSFGSALGQDKPKYLVILPAVVEGSTNAVLEMGFLKPVDEKVLSLLKQASEAIGLSVQAASYRGELQNLLEETQQQSEELQAQGEELRVNNEELEEQSRVLKESQLRLELQAAELEQTNTQLEEQANQLEIQRSDLERANASVQLKAAELERSSQYKSDFLANMSHELRTPLNSSLILAKLLADNPHENLTDEQVKYARTIQSSGNDLLNLINDILDLSKIEAGHVEIQPEEASVVRLTNGLRQMFEPVASEKQLEFIISLDEHLPKTFETDPRRLEQILKNLISNAIKFTEKGKVELSVRPQGSDKIVFSVADSGIGIAEDQLNSIFEAFHQADSTISRRFGGTGLGLSISRQLVRLLAGTIAVESKPGQGSRFSVTLPLRQMSARDVSPTTSSFLPTRSPGEMPGAVSEAALARQLSDDREEIGGDKRVLLVIEDDETFAAIVRDLSREMGFHCVVARTAEEAVKTAREFSPNAIVLDVGLPDQSGLSVLDGLKNDVRTRHIPVHVISAGDHTRTAISLGAVGYLRKPVSREQIVDVLARLEKKLSRRANRVLIVEDDKNQREAVASLLGSGDVETFTAASAAECLNLLREQTFDCMVLDLSLPDTSGFALLETLSQENIYSFPPVIVYTGRELSAENEQKLRRYSKSIIIKGAKSPERLLDEVSLFLHQVISELPPEQQKMIQKARHRDALLEGRRILVVEDDIRNIYALTNILEPRGAEVIIARNGREALDALSKSQASESTAIDIVLMDIMMPVMDGLAATRKIRENPAWKKLPIITLTAKAMPDDQQRCIEAGANDYMAKPLDVDKLLSLVRVWMPK</sequence>
<organism evidence="12 13">
    <name type="scientific">Brucella tritici</name>
    <dbReference type="NCBI Taxonomy" id="94626"/>
    <lineage>
        <taxon>Bacteria</taxon>
        <taxon>Pseudomonadati</taxon>
        <taxon>Pseudomonadota</taxon>
        <taxon>Alphaproteobacteria</taxon>
        <taxon>Hyphomicrobiales</taxon>
        <taxon>Brucellaceae</taxon>
        <taxon>Brucella/Ochrobactrum group</taxon>
        <taxon>Brucella</taxon>
    </lineage>
</organism>
<dbReference type="InterPro" id="IPR004358">
    <property type="entry name" value="Sig_transdc_His_kin-like_C"/>
</dbReference>
<dbReference type="InterPro" id="IPR036097">
    <property type="entry name" value="HisK_dim/P_sf"/>
</dbReference>
<dbReference type="Gene3D" id="1.10.287.130">
    <property type="match status" value="1"/>
</dbReference>
<dbReference type="InterPro" id="IPR003594">
    <property type="entry name" value="HATPase_dom"/>
</dbReference>
<dbReference type="InterPro" id="IPR003661">
    <property type="entry name" value="HisK_dim/P_dom"/>
</dbReference>
<dbReference type="SUPFAM" id="SSF55874">
    <property type="entry name" value="ATPase domain of HSP90 chaperone/DNA topoisomerase II/histidine kinase"/>
    <property type="match status" value="1"/>
</dbReference>
<keyword evidence="4" id="KW-0808">Transferase</keyword>
<dbReference type="CDD" id="cd00082">
    <property type="entry name" value="HisKA"/>
    <property type="match status" value="1"/>
</dbReference>
<dbReference type="InterPro" id="IPR011006">
    <property type="entry name" value="CheY-like_superfamily"/>
</dbReference>
<keyword evidence="9" id="KW-0472">Membrane</keyword>
<dbReference type="Pfam" id="PF00512">
    <property type="entry name" value="HisKA"/>
    <property type="match status" value="1"/>
</dbReference>
<evidence type="ECO:0000256" key="4">
    <source>
        <dbReference type="ARBA" id="ARBA00022679"/>
    </source>
</evidence>
<dbReference type="PANTHER" id="PTHR45339:SF1">
    <property type="entry name" value="HYBRID SIGNAL TRANSDUCTION HISTIDINE KINASE J"/>
    <property type="match status" value="1"/>
</dbReference>
<feature type="transmembrane region" description="Helical" evidence="9">
    <location>
        <begin position="12"/>
        <end position="39"/>
    </location>
</feature>
<dbReference type="GO" id="GO:0000155">
    <property type="term" value="F:phosphorelay sensor kinase activity"/>
    <property type="evidence" value="ECO:0007669"/>
    <property type="project" value="InterPro"/>
</dbReference>
<feature type="modified residue" description="4-aspartylphosphate" evidence="7">
    <location>
        <position position="798"/>
    </location>
</feature>
<dbReference type="CDD" id="cd19410">
    <property type="entry name" value="HK9-like_sensor"/>
    <property type="match status" value="1"/>
</dbReference>
<dbReference type="Pfam" id="PF05227">
    <property type="entry name" value="CHASE3"/>
    <property type="match status" value="1"/>
</dbReference>
<dbReference type="SUPFAM" id="SSF52172">
    <property type="entry name" value="CheY-like"/>
    <property type="match status" value="3"/>
</dbReference>
<evidence type="ECO:0000259" key="11">
    <source>
        <dbReference type="PROSITE" id="PS50110"/>
    </source>
</evidence>
<dbReference type="SMART" id="SM00387">
    <property type="entry name" value="HATPase_c"/>
    <property type="match status" value="1"/>
</dbReference>
<dbReference type="Pfam" id="PF00072">
    <property type="entry name" value="Response_reg"/>
    <property type="match status" value="3"/>
</dbReference>
<keyword evidence="6" id="KW-0902">Two-component regulatory system</keyword>
<feature type="modified residue" description="4-aspartylphosphate" evidence="7">
    <location>
        <position position="920"/>
    </location>
</feature>
<dbReference type="PANTHER" id="PTHR45339">
    <property type="entry name" value="HYBRID SIGNAL TRANSDUCTION HISTIDINE KINASE J"/>
    <property type="match status" value="1"/>
</dbReference>
<dbReference type="PRINTS" id="PR00344">
    <property type="entry name" value="BCTRLSENSOR"/>
</dbReference>
<dbReference type="FunFam" id="3.30.565.10:FF:000010">
    <property type="entry name" value="Sensor histidine kinase RcsC"/>
    <property type="match status" value="1"/>
</dbReference>
<evidence type="ECO:0000256" key="6">
    <source>
        <dbReference type="ARBA" id="ARBA00023012"/>
    </source>
</evidence>
<dbReference type="EC" id="2.7.13.3" evidence="2"/>
<dbReference type="Gene3D" id="3.40.50.2300">
    <property type="match status" value="3"/>
</dbReference>
<accession>A0A7V7VQF1</accession>
<feature type="domain" description="Histidine kinase" evidence="10">
    <location>
        <begin position="481"/>
        <end position="701"/>
    </location>
</feature>
<proteinExistence type="predicted"/>
<dbReference type="SMART" id="SM00448">
    <property type="entry name" value="REC"/>
    <property type="match status" value="3"/>
</dbReference>
<keyword evidence="8" id="KW-0175">Coiled coil</keyword>
<dbReference type="CDD" id="cd00156">
    <property type="entry name" value="REC"/>
    <property type="match status" value="1"/>
</dbReference>
<gene>
    <name evidence="12" type="ORF">F9K94_23290</name>
</gene>
<evidence type="ECO:0000313" key="12">
    <source>
        <dbReference type="EMBL" id="KAB2654818.1"/>
    </source>
</evidence>
<dbReference type="InterPro" id="IPR001789">
    <property type="entry name" value="Sig_transdc_resp-reg_receiver"/>
</dbReference>
<dbReference type="InterPro" id="IPR003018">
    <property type="entry name" value="GAF"/>
</dbReference>
<dbReference type="Pfam" id="PF13185">
    <property type="entry name" value="GAF_2"/>
    <property type="match status" value="1"/>
</dbReference>
<evidence type="ECO:0000256" key="5">
    <source>
        <dbReference type="ARBA" id="ARBA00022777"/>
    </source>
</evidence>
<evidence type="ECO:0000313" key="13">
    <source>
        <dbReference type="Proteomes" id="UP000460650"/>
    </source>
</evidence>
<dbReference type="AlphaFoldDB" id="A0A7V7VQF1"/>
<dbReference type="InterPro" id="IPR029016">
    <property type="entry name" value="GAF-like_dom_sf"/>
</dbReference>
<evidence type="ECO:0000256" key="8">
    <source>
        <dbReference type="SAM" id="Coils"/>
    </source>
</evidence>
<keyword evidence="9" id="KW-0812">Transmembrane</keyword>
<feature type="domain" description="Response regulatory" evidence="11">
    <location>
        <begin position="1017"/>
        <end position="1139"/>
    </location>
</feature>
<dbReference type="InterPro" id="IPR005467">
    <property type="entry name" value="His_kinase_dom"/>
</dbReference>
<evidence type="ECO:0000256" key="2">
    <source>
        <dbReference type="ARBA" id="ARBA00012438"/>
    </source>
</evidence>
<dbReference type="Pfam" id="PF02518">
    <property type="entry name" value="HATPase_c"/>
    <property type="match status" value="1"/>
</dbReference>
<name>A0A7V7VQF1_9HYPH</name>
<keyword evidence="9" id="KW-1133">Transmembrane helix</keyword>
<dbReference type="InterPro" id="IPR007891">
    <property type="entry name" value="CHASE3"/>
</dbReference>
<dbReference type="SUPFAM" id="SSF47384">
    <property type="entry name" value="Homodimeric domain of signal transducing histidine kinase"/>
    <property type="match status" value="1"/>
</dbReference>
<protein>
    <recommendedName>
        <fullName evidence="2">histidine kinase</fullName>
        <ecNumber evidence="2">2.7.13.3</ecNumber>
    </recommendedName>
</protein>
<evidence type="ECO:0000256" key="3">
    <source>
        <dbReference type="ARBA" id="ARBA00022553"/>
    </source>
</evidence>
<keyword evidence="5" id="KW-0418">Kinase</keyword>
<evidence type="ECO:0000256" key="7">
    <source>
        <dbReference type="PROSITE-ProRule" id="PRU00169"/>
    </source>
</evidence>
<dbReference type="CDD" id="cd16922">
    <property type="entry name" value="HATPase_EvgS-ArcB-TorS-like"/>
    <property type="match status" value="1"/>
</dbReference>
<dbReference type="Proteomes" id="UP000460650">
    <property type="component" value="Unassembled WGS sequence"/>
</dbReference>
<dbReference type="InterPro" id="IPR036890">
    <property type="entry name" value="HATPase_C_sf"/>
</dbReference>